<feature type="transmembrane region" description="Helical" evidence="9">
    <location>
        <begin position="482"/>
        <end position="510"/>
    </location>
</feature>
<feature type="transmembrane region" description="Helical" evidence="9">
    <location>
        <begin position="570"/>
        <end position="593"/>
    </location>
</feature>
<feature type="transmembrane region" description="Helical" evidence="9">
    <location>
        <begin position="112"/>
        <end position="131"/>
    </location>
</feature>
<proteinExistence type="inferred from homology"/>
<feature type="transmembrane region" description="Helical" evidence="9">
    <location>
        <begin position="677"/>
        <end position="706"/>
    </location>
</feature>
<evidence type="ECO:0000256" key="5">
    <source>
        <dbReference type="ARBA" id="ARBA00022989"/>
    </source>
</evidence>
<dbReference type="PANTHER" id="PTHR13018:SF24">
    <property type="entry name" value="CSC1-LIKE PROTEIN 1"/>
    <property type="match status" value="1"/>
</dbReference>
<gene>
    <name evidence="13" type="ORF">CRENBAI_026479</name>
</gene>
<evidence type="ECO:0000259" key="10">
    <source>
        <dbReference type="Pfam" id="PF02714"/>
    </source>
</evidence>
<comment type="subcellular location">
    <subcellularLocation>
        <location evidence="1">Endomembrane system</location>
        <topology evidence="1">Multi-pass membrane protein</topology>
    </subcellularLocation>
</comment>
<accession>A0AAV9QP26</accession>
<dbReference type="Proteomes" id="UP001311232">
    <property type="component" value="Unassembled WGS sequence"/>
</dbReference>
<feature type="transmembrane region" description="Helical" evidence="9">
    <location>
        <begin position="530"/>
        <end position="549"/>
    </location>
</feature>
<dbReference type="SUPFAM" id="SSF54928">
    <property type="entry name" value="RNA-binding domain, RBD"/>
    <property type="match status" value="1"/>
</dbReference>
<dbReference type="PANTHER" id="PTHR13018">
    <property type="entry name" value="PROBABLE MEMBRANE PROTEIN DUF221-RELATED"/>
    <property type="match status" value="1"/>
</dbReference>
<feature type="transmembrane region" description="Helical" evidence="9">
    <location>
        <begin position="763"/>
        <end position="782"/>
    </location>
</feature>
<dbReference type="EMBL" id="JAHHUM010002969">
    <property type="protein sequence ID" value="KAK5599054.1"/>
    <property type="molecule type" value="Genomic_DNA"/>
</dbReference>
<evidence type="ECO:0000259" key="11">
    <source>
        <dbReference type="Pfam" id="PF13967"/>
    </source>
</evidence>
<feature type="transmembrane region" description="Helical" evidence="9">
    <location>
        <begin position="736"/>
        <end position="757"/>
    </location>
</feature>
<dbReference type="GO" id="GO:0003676">
    <property type="term" value="F:nucleic acid binding"/>
    <property type="evidence" value="ECO:0007669"/>
    <property type="project" value="InterPro"/>
</dbReference>
<reference evidence="13 14" key="1">
    <citation type="submission" date="2021-06" db="EMBL/GenBank/DDBJ databases">
        <authorList>
            <person name="Palmer J.M."/>
        </authorList>
    </citation>
    <scope>NUCLEOTIDE SEQUENCE [LARGE SCALE GENOMIC DNA]</scope>
    <source>
        <strain evidence="13 14">MEX-2019</strain>
        <tissue evidence="13">Muscle</tissue>
    </source>
</reference>
<evidence type="ECO:0008006" key="15">
    <source>
        <dbReference type="Google" id="ProtNLM"/>
    </source>
</evidence>
<feature type="transmembrane region" description="Helical" evidence="9">
    <location>
        <begin position="210"/>
        <end position="235"/>
    </location>
</feature>
<dbReference type="AlphaFoldDB" id="A0AAV9QP26"/>
<dbReference type="Pfam" id="PF02714">
    <property type="entry name" value="RSN1_7TM"/>
    <property type="match status" value="1"/>
</dbReference>
<protein>
    <recommendedName>
        <fullName evidence="15">Transmembrane protein 63A</fullName>
    </recommendedName>
</protein>
<feature type="domain" description="CSC1/OSCA1-like cytosolic" evidence="12">
    <location>
        <begin position="292"/>
        <end position="474"/>
    </location>
</feature>
<dbReference type="Pfam" id="PF13967">
    <property type="entry name" value="RSN1_TM"/>
    <property type="match status" value="1"/>
</dbReference>
<feature type="transmembrane region" description="Helical" evidence="9">
    <location>
        <begin position="255"/>
        <end position="277"/>
    </location>
</feature>
<organism evidence="13 14">
    <name type="scientific">Crenichthys baileyi</name>
    <name type="common">White River springfish</name>
    <dbReference type="NCBI Taxonomy" id="28760"/>
    <lineage>
        <taxon>Eukaryota</taxon>
        <taxon>Metazoa</taxon>
        <taxon>Chordata</taxon>
        <taxon>Craniata</taxon>
        <taxon>Vertebrata</taxon>
        <taxon>Euteleostomi</taxon>
        <taxon>Actinopterygii</taxon>
        <taxon>Neopterygii</taxon>
        <taxon>Teleostei</taxon>
        <taxon>Neoteleostei</taxon>
        <taxon>Acanthomorphata</taxon>
        <taxon>Ovalentaria</taxon>
        <taxon>Atherinomorphae</taxon>
        <taxon>Cyprinodontiformes</taxon>
        <taxon>Goodeidae</taxon>
        <taxon>Crenichthys</taxon>
    </lineage>
</organism>
<dbReference type="InterPro" id="IPR032880">
    <property type="entry name" value="CSC1/OSCA1-like_N"/>
</dbReference>
<evidence type="ECO:0000256" key="8">
    <source>
        <dbReference type="SAM" id="MobiDB-lite"/>
    </source>
</evidence>
<dbReference type="InterPro" id="IPR012677">
    <property type="entry name" value="Nucleotide-bd_a/b_plait_sf"/>
</dbReference>
<feature type="compositionally biased region" description="Polar residues" evidence="8">
    <location>
        <begin position="819"/>
        <end position="837"/>
    </location>
</feature>
<dbReference type="InterPro" id="IPR045122">
    <property type="entry name" value="Csc1-like"/>
</dbReference>
<dbReference type="Gene3D" id="3.30.70.330">
    <property type="match status" value="1"/>
</dbReference>
<evidence type="ECO:0000256" key="9">
    <source>
        <dbReference type="SAM" id="Phobius"/>
    </source>
</evidence>
<keyword evidence="5 9" id="KW-1133">Transmembrane helix</keyword>
<keyword evidence="6 9" id="KW-0472">Membrane</keyword>
<evidence type="ECO:0000256" key="3">
    <source>
        <dbReference type="ARBA" id="ARBA00022448"/>
    </source>
</evidence>
<feature type="domain" description="CSC1/OSCA1-like N-terminal transmembrane" evidence="11">
    <location>
        <begin position="114"/>
        <end position="274"/>
    </location>
</feature>
<keyword evidence="14" id="KW-1185">Reference proteome</keyword>
<dbReference type="Pfam" id="PF14703">
    <property type="entry name" value="PHM7_cyt"/>
    <property type="match status" value="1"/>
</dbReference>
<keyword evidence="3" id="KW-0813">Transport</keyword>
<evidence type="ECO:0000256" key="1">
    <source>
        <dbReference type="ARBA" id="ARBA00004127"/>
    </source>
</evidence>
<keyword evidence="4 9" id="KW-0812">Transmembrane</keyword>
<comment type="caution">
    <text evidence="13">The sequence shown here is derived from an EMBL/GenBank/DDBJ whole genome shotgun (WGS) entry which is preliminary data.</text>
</comment>
<evidence type="ECO:0000259" key="12">
    <source>
        <dbReference type="Pfam" id="PF14703"/>
    </source>
</evidence>
<dbReference type="InterPro" id="IPR027815">
    <property type="entry name" value="CSC1/OSCA1-like_cyt"/>
</dbReference>
<evidence type="ECO:0000313" key="14">
    <source>
        <dbReference type="Proteomes" id="UP001311232"/>
    </source>
</evidence>
<dbReference type="GO" id="GO:0005886">
    <property type="term" value="C:plasma membrane"/>
    <property type="evidence" value="ECO:0007669"/>
    <property type="project" value="TreeGrafter"/>
</dbReference>
<evidence type="ECO:0000256" key="7">
    <source>
        <dbReference type="ARBA" id="ARBA00036634"/>
    </source>
</evidence>
<dbReference type="InterPro" id="IPR035979">
    <property type="entry name" value="RBD_domain_sf"/>
</dbReference>
<dbReference type="GO" id="GO:0005227">
    <property type="term" value="F:calcium-activated cation channel activity"/>
    <property type="evidence" value="ECO:0007669"/>
    <property type="project" value="InterPro"/>
</dbReference>
<comment type="similarity">
    <text evidence="2">Belongs to the CSC1 (TC 1.A.17) family.</text>
</comment>
<name>A0AAV9QP26_9TELE</name>
<evidence type="ECO:0000256" key="2">
    <source>
        <dbReference type="ARBA" id="ARBA00007779"/>
    </source>
</evidence>
<comment type="catalytic activity">
    <reaction evidence="7">
        <text>Ca(2+)(in) = Ca(2+)(out)</text>
        <dbReference type="Rhea" id="RHEA:29671"/>
        <dbReference type="ChEBI" id="CHEBI:29108"/>
    </reaction>
</comment>
<dbReference type="GO" id="GO:0012505">
    <property type="term" value="C:endomembrane system"/>
    <property type="evidence" value="ECO:0007669"/>
    <property type="project" value="UniProtKB-SubCell"/>
</dbReference>
<feature type="domain" description="CSC1/OSCA1-like 7TM region" evidence="10">
    <location>
        <begin position="486"/>
        <end position="756"/>
    </location>
</feature>
<feature type="region of interest" description="Disordered" evidence="8">
    <location>
        <begin position="814"/>
        <end position="857"/>
    </location>
</feature>
<dbReference type="InterPro" id="IPR003864">
    <property type="entry name" value="CSC1/OSCA1-like_7TM"/>
</dbReference>
<sequence>MGPTDDLTKGVFQKAGKMMLTKRGLERLETDDLLSTRLSVRKFLGLRMCGTVKGKEDCLLRLRRFVKTEPGLSPVMSSLWPMLVSNGTSPLSCFSSNQSTVLTGLEFGGVPVVLLLDFCVFIVLLLVFSIIRKKFWDYGRLALVADNEGFNESRHRRYGRVPSTTSNVEDPEYELGFCSWLPYILRMDEEKIKEKCGMDAVHYLSFQRHLIILLVVLTVTSLAIILPVNMSGSLFRNEPQSFGRTTIANLSVQNNFLWLHTVFAVVYLCLTGVLLRLHTSQMRGMRRERARNTLFVCSLPKRATEEQVKTHFTEAYPTCQVCAVTLGYNVTKLMYLDKERVRAGKNLRYYERVLDKTGVRKLITPRLCGHLSCCSSCEKVDAIEYYQFKEKLLLEEMRQHAEAVPREPLGIAFVTLQNEAMAKYILKDFNAVECGGPACCCGREPQPSSVSRDLHVNQWRVSFAPHPKSVYWENLSVRGFRWIIRCVGINLFLFILLTFLTTPTVIINVIDKFNVTRPIRSLNSPIISQFFPTLLLWSFSALLPTIVYYSTLGEAHWSRSSEQLSMMHKLYFFLLFMVLILPSLGLTSLAWFFRWLFDKTFLNDGKTRFECVFLPDQGAFFVNYVIAAGLVGSGMELLRLPGLLLYAIRLVLARSAAERKYVQQHQAYEFEYGAMYGWTLCVFSVIMAYSIICPIIVPFGLLYMLLKHLVDRHNLFFAYLPTRLDRKVHLGAVDQALAAPIICLIWLYFFSVLRAGFKTATSLFTLVVLCFTVFICLGFTCFGHFKHLSPHNYAVKEEDEDTVEGVEEHAKVYLPRVLDTQSPASTTKEPKHQQSYGSLEDSPPDSFSPVESTTKDA</sequence>
<evidence type="ECO:0000256" key="6">
    <source>
        <dbReference type="ARBA" id="ARBA00023136"/>
    </source>
</evidence>
<evidence type="ECO:0000256" key="4">
    <source>
        <dbReference type="ARBA" id="ARBA00022692"/>
    </source>
</evidence>
<evidence type="ECO:0000313" key="13">
    <source>
        <dbReference type="EMBL" id="KAK5599054.1"/>
    </source>
</evidence>